<evidence type="ECO:0000313" key="6">
    <source>
        <dbReference type="EMBL" id="KAK2149219.1"/>
    </source>
</evidence>
<dbReference type="PANTHER" id="PTHR24096:SF149">
    <property type="entry name" value="AMP-BINDING DOMAIN-CONTAINING PROTEIN-RELATED"/>
    <property type="match status" value="1"/>
</dbReference>
<gene>
    <name evidence="6" type="ORF">LSH36_462g02050</name>
</gene>
<dbReference type="InterPro" id="IPR045851">
    <property type="entry name" value="AMP-bd_C_sf"/>
</dbReference>
<keyword evidence="2" id="KW-0436">Ligase</keyword>
<feature type="domain" description="AMP-dependent synthetase/ligase" evidence="4">
    <location>
        <begin position="121"/>
        <end position="306"/>
    </location>
</feature>
<evidence type="ECO:0000256" key="1">
    <source>
        <dbReference type="ARBA" id="ARBA00006432"/>
    </source>
</evidence>
<reference evidence="6" key="1">
    <citation type="journal article" date="2023" name="Mol. Biol. Evol.">
        <title>Third-Generation Sequencing Reveals the Adaptive Role of the Epigenome in Three Deep-Sea Polychaetes.</title>
        <authorList>
            <person name="Perez M."/>
            <person name="Aroh O."/>
            <person name="Sun Y."/>
            <person name="Lan Y."/>
            <person name="Juniper S.K."/>
            <person name="Young C.R."/>
            <person name="Angers B."/>
            <person name="Qian P.Y."/>
        </authorList>
    </citation>
    <scope>NUCLEOTIDE SEQUENCE</scope>
    <source>
        <strain evidence="6">P08H-3</strain>
    </source>
</reference>
<proteinExistence type="inferred from homology"/>
<dbReference type="InterPro" id="IPR020845">
    <property type="entry name" value="AMP-binding_CS"/>
</dbReference>
<evidence type="ECO:0000256" key="3">
    <source>
        <dbReference type="SAM" id="Phobius"/>
    </source>
</evidence>
<dbReference type="AlphaFoldDB" id="A0AAD9JAF3"/>
<dbReference type="SUPFAM" id="SSF56801">
    <property type="entry name" value="Acetyl-CoA synthetase-like"/>
    <property type="match status" value="1"/>
</dbReference>
<feature type="domain" description="AMP-binding enzyme C-terminal" evidence="5">
    <location>
        <begin position="309"/>
        <end position="370"/>
    </location>
</feature>
<dbReference type="EMBL" id="JAODUP010000462">
    <property type="protein sequence ID" value="KAK2149219.1"/>
    <property type="molecule type" value="Genomic_DNA"/>
</dbReference>
<organism evidence="6 7">
    <name type="scientific">Paralvinella palmiformis</name>
    <dbReference type="NCBI Taxonomy" id="53620"/>
    <lineage>
        <taxon>Eukaryota</taxon>
        <taxon>Metazoa</taxon>
        <taxon>Spiralia</taxon>
        <taxon>Lophotrochozoa</taxon>
        <taxon>Annelida</taxon>
        <taxon>Polychaeta</taxon>
        <taxon>Sedentaria</taxon>
        <taxon>Canalipalpata</taxon>
        <taxon>Terebellida</taxon>
        <taxon>Terebelliformia</taxon>
        <taxon>Alvinellidae</taxon>
        <taxon>Paralvinella</taxon>
    </lineage>
</organism>
<name>A0AAD9JAF3_9ANNE</name>
<dbReference type="Proteomes" id="UP001208570">
    <property type="component" value="Unassembled WGS sequence"/>
</dbReference>
<dbReference type="PANTHER" id="PTHR24096">
    <property type="entry name" value="LONG-CHAIN-FATTY-ACID--COA LIGASE"/>
    <property type="match status" value="1"/>
</dbReference>
<dbReference type="Gene3D" id="3.40.50.980">
    <property type="match status" value="1"/>
</dbReference>
<keyword evidence="3" id="KW-0472">Membrane</keyword>
<dbReference type="PROSITE" id="PS00455">
    <property type="entry name" value="AMP_BINDING"/>
    <property type="match status" value="1"/>
</dbReference>
<evidence type="ECO:0000259" key="4">
    <source>
        <dbReference type="Pfam" id="PF00501"/>
    </source>
</evidence>
<dbReference type="Pfam" id="PF13193">
    <property type="entry name" value="AMP-binding_C"/>
    <property type="match status" value="1"/>
</dbReference>
<sequence length="386" mass="42229">MLKSCCSDVEIPEVPIHQMIFDSIKASSDKVAWVDGDTEKEYTFSYMYDAIRRVASGLKRNGLQPRDIVAIISPNCVEYIIIFYATLACGAAVTTINPVYTTYCIALSDLMNDNGSLYPENTVTDVREHIATIPYSSGTTGLPKGVLLTHYNLVALFAMLRHPDIAKTAGMARDIGQIVRLSFVPFYHIYGLVALMIGGFLSGAKQIIMSRFVTSVPLVPPVIVLLVKSPLVKKYDLSSLEQVICGAAPLSEDVSARFLSLLKISHLIQAYGMTETAAVCAIQHGNRPVRLGSCGMLVPNMVMQVAPAELEALILNHPEVDDVAVIGIPDENVGELPKAFIVRKPDHVSPFKYLRGGVEFLNAIPKSQAGKILHQQLRQRMAQSKI</sequence>
<dbReference type="InterPro" id="IPR042099">
    <property type="entry name" value="ANL_N_sf"/>
</dbReference>
<keyword evidence="3" id="KW-0812">Transmembrane</keyword>
<evidence type="ECO:0000259" key="5">
    <source>
        <dbReference type="Pfam" id="PF13193"/>
    </source>
</evidence>
<dbReference type="InterPro" id="IPR025110">
    <property type="entry name" value="AMP-bd_C"/>
</dbReference>
<dbReference type="InterPro" id="IPR000873">
    <property type="entry name" value="AMP-dep_synth/lig_dom"/>
</dbReference>
<protein>
    <submittedName>
        <fullName evidence="6">Uncharacterized protein</fullName>
    </submittedName>
</protein>
<evidence type="ECO:0000313" key="7">
    <source>
        <dbReference type="Proteomes" id="UP001208570"/>
    </source>
</evidence>
<keyword evidence="3" id="KW-1133">Transmembrane helix</keyword>
<accession>A0AAD9JAF3</accession>
<comment type="similarity">
    <text evidence="1">Belongs to the ATP-dependent AMP-binding enzyme family.</text>
</comment>
<dbReference type="Pfam" id="PF00501">
    <property type="entry name" value="AMP-binding"/>
    <property type="match status" value="2"/>
</dbReference>
<keyword evidence="7" id="KW-1185">Reference proteome</keyword>
<evidence type="ECO:0000256" key="2">
    <source>
        <dbReference type="ARBA" id="ARBA00022598"/>
    </source>
</evidence>
<feature type="transmembrane region" description="Helical" evidence="3">
    <location>
        <begin position="181"/>
        <end position="201"/>
    </location>
</feature>
<dbReference type="Gene3D" id="3.40.50.12780">
    <property type="entry name" value="N-terminal domain of ligase-like"/>
    <property type="match status" value="1"/>
</dbReference>
<dbReference type="GO" id="GO:0016405">
    <property type="term" value="F:CoA-ligase activity"/>
    <property type="evidence" value="ECO:0007669"/>
    <property type="project" value="TreeGrafter"/>
</dbReference>
<comment type="caution">
    <text evidence="6">The sequence shown here is derived from an EMBL/GenBank/DDBJ whole genome shotgun (WGS) entry which is preliminary data.</text>
</comment>
<feature type="domain" description="AMP-dependent synthetase/ligase" evidence="4">
    <location>
        <begin position="24"/>
        <end position="102"/>
    </location>
</feature>
<dbReference type="Gene3D" id="3.30.300.30">
    <property type="match status" value="1"/>
</dbReference>